<evidence type="ECO:0000256" key="6">
    <source>
        <dbReference type="ARBA" id="ARBA00022806"/>
    </source>
</evidence>
<keyword evidence="6 15" id="KW-0347">Helicase</keyword>
<keyword evidence="4" id="KW-0547">Nucleotide-binding</keyword>
<dbReference type="Proteomes" id="UP000198157">
    <property type="component" value="Unassembled WGS sequence"/>
</dbReference>
<evidence type="ECO:0000313" key="15">
    <source>
        <dbReference type="EMBL" id="OWQ56422.1"/>
    </source>
</evidence>
<dbReference type="GO" id="GO:0005524">
    <property type="term" value="F:ATP binding"/>
    <property type="evidence" value="ECO:0007669"/>
    <property type="project" value="UniProtKB-KW"/>
</dbReference>
<dbReference type="GO" id="GO:0043139">
    <property type="term" value="F:5'-3' DNA helicase activity"/>
    <property type="evidence" value="ECO:0007669"/>
    <property type="project" value="UniProtKB-EC"/>
</dbReference>
<dbReference type="SUPFAM" id="SSF48024">
    <property type="entry name" value="N-terminal domain of DnaB helicase"/>
    <property type="match status" value="1"/>
</dbReference>
<reference evidence="15 16" key="1">
    <citation type="submission" date="2017-06" db="EMBL/GenBank/DDBJ databases">
        <authorList>
            <person name="Kim H.J."/>
            <person name="Triplett B.A."/>
        </authorList>
    </citation>
    <scope>NUCLEOTIDE SEQUENCE [LARGE SCALE GENOMIC DNA]</scope>
    <source>
        <strain evidence="15 16">13146</strain>
    </source>
</reference>
<dbReference type="GO" id="GO:0006269">
    <property type="term" value="P:DNA replication, synthesis of primer"/>
    <property type="evidence" value="ECO:0007669"/>
    <property type="project" value="UniProtKB-KW"/>
</dbReference>
<dbReference type="InterPro" id="IPR007693">
    <property type="entry name" value="DNA_helicase_DnaB-like_N"/>
</dbReference>
<dbReference type="InterPro" id="IPR027417">
    <property type="entry name" value="P-loop_NTPase"/>
</dbReference>
<dbReference type="Gene3D" id="3.40.50.300">
    <property type="entry name" value="P-loop containing nucleotide triphosphate hydrolases"/>
    <property type="match status" value="1"/>
</dbReference>
<evidence type="ECO:0000259" key="14">
    <source>
        <dbReference type="PROSITE" id="PS51199"/>
    </source>
</evidence>
<evidence type="ECO:0000256" key="4">
    <source>
        <dbReference type="ARBA" id="ARBA00022741"/>
    </source>
</evidence>
<dbReference type="PROSITE" id="PS51199">
    <property type="entry name" value="SF4_HELICASE"/>
    <property type="match status" value="1"/>
</dbReference>
<evidence type="ECO:0000256" key="12">
    <source>
        <dbReference type="ARBA" id="ARBA00048954"/>
    </source>
</evidence>
<keyword evidence="3" id="KW-0235">DNA replication</keyword>
<evidence type="ECO:0000256" key="5">
    <source>
        <dbReference type="ARBA" id="ARBA00022801"/>
    </source>
</evidence>
<dbReference type="Pfam" id="PF03796">
    <property type="entry name" value="DnaB_C"/>
    <property type="match status" value="1"/>
</dbReference>
<dbReference type="PANTHER" id="PTHR30153:SF2">
    <property type="entry name" value="REPLICATIVE DNA HELICASE"/>
    <property type="match status" value="1"/>
</dbReference>
<dbReference type="AlphaFoldDB" id="A0A246HSC2"/>
<accession>A0A246HSC2</accession>
<evidence type="ECO:0000256" key="8">
    <source>
        <dbReference type="ARBA" id="ARBA00023125"/>
    </source>
</evidence>
<dbReference type="Gene3D" id="1.10.860.10">
    <property type="entry name" value="DNAb Helicase, Chain A"/>
    <property type="match status" value="1"/>
</dbReference>
<dbReference type="Pfam" id="PF00772">
    <property type="entry name" value="DnaB"/>
    <property type="match status" value="1"/>
</dbReference>
<keyword evidence="2" id="KW-0639">Primosome</keyword>
<dbReference type="InterPro" id="IPR036185">
    <property type="entry name" value="DNA_heli_DnaB-like_N_sf"/>
</dbReference>
<evidence type="ECO:0000256" key="13">
    <source>
        <dbReference type="SAM" id="MobiDB-lite"/>
    </source>
</evidence>
<keyword evidence="8" id="KW-0238">DNA-binding</keyword>
<dbReference type="EMBL" id="NIVS01000007">
    <property type="protein sequence ID" value="OWQ56422.1"/>
    <property type="molecule type" value="Genomic_DNA"/>
</dbReference>
<comment type="function">
    <text evidence="10">The main replicative DNA helicase, it participates in initiation and elongation during chromosome replication. Travels ahead of the DNA replisome, separating dsDNA into templates for DNA synthesis. A processive ATP-dependent 5'-3' DNA helicase it has DNA-dependent ATPase activity.</text>
</comment>
<dbReference type="GO" id="GO:1990077">
    <property type="term" value="C:primosome complex"/>
    <property type="evidence" value="ECO:0007669"/>
    <property type="project" value="UniProtKB-KW"/>
</dbReference>
<dbReference type="GO" id="GO:0003677">
    <property type="term" value="F:DNA binding"/>
    <property type="evidence" value="ECO:0007669"/>
    <property type="project" value="UniProtKB-KW"/>
</dbReference>
<evidence type="ECO:0000256" key="2">
    <source>
        <dbReference type="ARBA" id="ARBA00022515"/>
    </source>
</evidence>
<feature type="domain" description="SF4 helicase" evidence="14">
    <location>
        <begin position="177"/>
        <end position="447"/>
    </location>
</feature>
<evidence type="ECO:0000256" key="3">
    <source>
        <dbReference type="ARBA" id="ARBA00022705"/>
    </source>
</evidence>
<dbReference type="PANTHER" id="PTHR30153">
    <property type="entry name" value="REPLICATIVE DNA HELICASE DNAB"/>
    <property type="match status" value="1"/>
</dbReference>
<evidence type="ECO:0000256" key="9">
    <source>
        <dbReference type="ARBA" id="ARBA00023235"/>
    </source>
</evidence>
<organism evidence="15 16">
    <name type="scientific">Stenotrophomonas maltophilia</name>
    <name type="common">Pseudomonas maltophilia</name>
    <name type="synonym">Xanthomonas maltophilia</name>
    <dbReference type="NCBI Taxonomy" id="40324"/>
    <lineage>
        <taxon>Bacteria</taxon>
        <taxon>Pseudomonadati</taxon>
        <taxon>Pseudomonadota</taxon>
        <taxon>Gammaproteobacteria</taxon>
        <taxon>Lysobacterales</taxon>
        <taxon>Lysobacteraceae</taxon>
        <taxon>Stenotrophomonas</taxon>
        <taxon>Stenotrophomonas maltophilia group</taxon>
    </lineage>
</organism>
<dbReference type="InterPro" id="IPR016136">
    <property type="entry name" value="DNA_helicase_N/primase_C"/>
</dbReference>
<dbReference type="GO" id="GO:0005829">
    <property type="term" value="C:cytosol"/>
    <property type="evidence" value="ECO:0007669"/>
    <property type="project" value="TreeGrafter"/>
</dbReference>
<dbReference type="OrthoDB" id="9773982at2"/>
<comment type="caution">
    <text evidence="15">The sequence shown here is derived from an EMBL/GenBank/DDBJ whole genome shotgun (WGS) entry which is preliminary data.</text>
</comment>
<sequence>MRFEPNLPPHSIEAEQAVLGGLMLAPEAWPLVSDILSEEAFYRRDHQMIYRAIRELSERDRPFDAVTLGEWFDSQGKMELVSDGGYLIELASTTPSAANVAGYTEIVIEHFGRRRMIQAGAEMIAAAQARDGREFAEILADASQRVADLQPAQRGGLRLAAETMGHWWSRWTDKLSTKGALPGIPTPWAEFNKITRGLQPGTAYLLAARPSMGKSVAGLNLSTHAALKGLTVGLFSLEMSMDDCHNRNVASVAQVPHDYVCDPNEDDPDSELYMNRMTPAIKELRSAKLYIDDTASLNIRQFEARARRMHQRTPLHLLVADHVHDFDVDPRMARFEYGRILQKGKDLAKEWNIPFVALAQLNRQVTGRTEKRPTLADLRESGELEQKADVVVLLHREDYYDTPEQKTHLQGVVEMHFAKGRNIRSGARINLRNRFDQMRLDDWEGPLPFKSDAPDEGAGQRRTPSYGPGRKSYGGRGQ</sequence>
<comment type="catalytic activity">
    <reaction evidence="12">
        <text>ATP + H2O = ADP + phosphate + H(+)</text>
        <dbReference type="Rhea" id="RHEA:13065"/>
        <dbReference type="ChEBI" id="CHEBI:15377"/>
        <dbReference type="ChEBI" id="CHEBI:15378"/>
        <dbReference type="ChEBI" id="CHEBI:30616"/>
        <dbReference type="ChEBI" id="CHEBI:43474"/>
        <dbReference type="ChEBI" id="CHEBI:456216"/>
        <dbReference type="EC" id="5.6.2.3"/>
    </reaction>
</comment>
<comment type="similarity">
    <text evidence="1">Belongs to the helicase family. DnaB subfamily.</text>
</comment>
<name>A0A246HSC2_STEMA</name>
<evidence type="ECO:0000256" key="10">
    <source>
        <dbReference type="ARBA" id="ARBA00044932"/>
    </source>
</evidence>
<keyword evidence="9" id="KW-0413">Isomerase</keyword>
<protein>
    <recommendedName>
        <fullName evidence="11">DNA 5'-3' helicase</fullName>
        <ecNumber evidence="11">5.6.2.3</ecNumber>
    </recommendedName>
</protein>
<proteinExistence type="inferred from homology"/>
<dbReference type="GO" id="GO:0016787">
    <property type="term" value="F:hydrolase activity"/>
    <property type="evidence" value="ECO:0007669"/>
    <property type="project" value="UniProtKB-KW"/>
</dbReference>
<dbReference type="EC" id="5.6.2.3" evidence="11"/>
<feature type="region of interest" description="Disordered" evidence="13">
    <location>
        <begin position="443"/>
        <end position="478"/>
    </location>
</feature>
<keyword evidence="7" id="KW-0067">ATP-binding</keyword>
<evidence type="ECO:0000256" key="1">
    <source>
        <dbReference type="ARBA" id="ARBA00008428"/>
    </source>
</evidence>
<keyword evidence="5" id="KW-0378">Hydrolase</keyword>
<dbReference type="InterPro" id="IPR007694">
    <property type="entry name" value="DNA_helicase_DnaB-like_C"/>
</dbReference>
<gene>
    <name evidence="15" type="ORF">CEE60_02810</name>
</gene>
<dbReference type="FunFam" id="1.10.860.10:FF:000001">
    <property type="entry name" value="Replicative DNA helicase"/>
    <property type="match status" value="1"/>
</dbReference>
<dbReference type="SUPFAM" id="SSF52540">
    <property type="entry name" value="P-loop containing nucleoside triphosphate hydrolases"/>
    <property type="match status" value="1"/>
</dbReference>
<evidence type="ECO:0000313" key="16">
    <source>
        <dbReference type="Proteomes" id="UP000198157"/>
    </source>
</evidence>
<evidence type="ECO:0000256" key="7">
    <source>
        <dbReference type="ARBA" id="ARBA00022840"/>
    </source>
</evidence>
<evidence type="ECO:0000256" key="11">
    <source>
        <dbReference type="ARBA" id="ARBA00044969"/>
    </source>
</evidence>